<dbReference type="EC" id="1.-.-.-" evidence="4"/>
<dbReference type="RefSeq" id="WP_329556915.1">
    <property type="nucleotide sequence ID" value="NZ_CP163431.1"/>
</dbReference>
<gene>
    <name evidence="4" type="ORF">AB5J58_18945</name>
</gene>
<dbReference type="PRINTS" id="PR00080">
    <property type="entry name" value="SDRFAMILY"/>
</dbReference>
<dbReference type="PROSITE" id="PS00061">
    <property type="entry name" value="ADH_SHORT"/>
    <property type="match status" value="1"/>
</dbReference>
<dbReference type="SUPFAM" id="SSF51735">
    <property type="entry name" value="NAD(P)-binding Rossmann-fold domains"/>
    <property type="match status" value="1"/>
</dbReference>
<sequence>MAGTMQGKVAVISGGSTGVGRAVGAQLAENGADVVLLARRADRLEAAAREMTGSVLTIPTDVSSGDSVRAAFAQVEERFGRVDILVNSAGVARIRAIEETADEDIHTCIGTNLLGPIHTVRSAVPLLRAAGGGDILNISSEITLDHMPLMAMYAAGKHGLNGFTAAMHKELRGDGIRVALVLLGSISDSAFFENFSGEDRQRAAPVWEADGYLARVGAMKPLPSATVARVMFQLLSTPPEVVQDVVHIRPAG</sequence>
<evidence type="ECO:0000256" key="2">
    <source>
        <dbReference type="ARBA" id="ARBA00023002"/>
    </source>
</evidence>
<dbReference type="CDD" id="cd05233">
    <property type="entry name" value="SDR_c"/>
    <property type="match status" value="1"/>
</dbReference>
<evidence type="ECO:0000256" key="1">
    <source>
        <dbReference type="ARBA" id="ARBA00006484"/>
    </source>
</evidence>
<reference evidence="4" key="1">
    <citation type="submission" date="2024-07" db="EMBL/GenBank/DDBJ databases">
        <authorList>
            <person name="Yu S.T."/>
        </authorList>
    </citation>
    <scope>NUCLEOTIDE SEQUENCE</scope>
    <source>
        <strain evidence="4">R08</strain>
    </source>
</reference>
<accession>A0AB39MB04</accession>
<dbReference type="InterPro" id="IPR002347">
    <property type="entry name" value="SDR_fam"/>
</dbReference>
<dbReference type="GO" id="GO:0016020">
    <property type="term" value="C:membrane"/>
    <property type="evidence" value="ECO:0007669"/>
    <property type="project" value="TreeGrafter"/>
</dbReference>
<dbReference type="InterPro" id="IPR020904">
    <property type="entry name" value="Sc_DH/Rdtase_CS"/>
</dbReference>
<dbReference type="AlphaFoldDB" id="A0AB39MB04"/>
<organism evidence="4">
    <name type="scientific">Streptomyces sp. R08</name>
    <dbReference type="NCBI Taxonomy" id="3238624"/>
    <lineage>
        <taxon>Bacteria</taxon>
        <taxon>Bacillati</taxon>
        <taxon>Actinomycetota</taxon>
        <taxon>Actinomycetes</taxon>
        <taxon>Kitasatosporales</taxon>
        <taxon>Streptomycetaceae</taxon>
        <taxon>Streptomyces</taxon>
    </lineage>
</organism>
<proteinExistence type="inferred from homology"/>
<protein>
    <submittedName>
        <fullName evidence="4">SDR family oxidoreductase</fullName>
        <ecNumber evidence="4">1.-.-.-</ecNumber>
    </submittedName>
</protein>
<dbReference type="PANTHER" id="PTHR44196">
    <property type="entry name" value="DEHYDROGENASE/REDUCTASE SDR FAMILY MEMBER 7B"/>
    <property type="match status" value="1"/>
</dbReference>
<comment type="similarity">
    <text evidence="1 3">Belongs to the short-chain dehydrogenases/reductases (SDR) family.</text>
</comment>
<dbReference type="InterPro" id="IPR036291">
    <property type="entry name" value="NAD(P)-bd_dom_sf"/>
</dbReference>
<dbReference type="Pfam" id="PF00106">
    <property type="entry name" value="adh_short"/>
    <property type="match status" value="1"/>
</dbReference>
<dbReference type="PANTHER" id="PTHR44196:SF1">
    <property type="entry name" value="DEHYDROGENASE_REDUCTASE SDR FAMILY MEMBER 7B"/>
    <property type="match status" value="1"/>
</dbReference>
<evidence type="ECO:0000256" key="3">
    <source>
        <dbReference type="RuleBase" id="RU000363"/>
    </source>
</evidence>
<dbReference type="Gene3D" id="3.40.50.720">
    <property type="entry name" value="NAD(P)-binding Rossmann-like Domain"/>
    <property type="match status" value="1"/>
</dbReference>
<dbReference type="EMBL" id="CP163431">
    <property type="protein sequence ID" value="XDQ02149.1"/>
    <property type="molecule type" value="Genomic_DNA"/>
</dbReference>
<dbReference type="PRINTS" id="PR00081">
    <property type="entry name" value="GDHRDH"/>
</dbReference>
<keyword evidence="2 4" id="KW-0560">Oxidoreductase</keyword>
<dbReference type="GO" id="GO:0016491">
    <property type="term" value="F:oxidoreductase activity"/>
    <property type="evidence" value="ECO:0007669"/>
    <property type="project" value="UniProtKB-KW"/>
</dbReference>
<name>A0AB39MB04_9ACTN</name>
<evidence type="ECO:0000313" key="4">
    <source>
        <dbReference type="EMBL" id="XDQ02149.1"/>
    </source>
</evidence>